<dbReference type="InterPro" id="IPR042099">
    <property type="entry name" value="ANL_N_sf"/>
</dbReference>
<comment type="caution">
    <text evidence="4">The sequence shown here is derived from an EMBL/GenBank/DDBJ whole genome shotgun (WGS) entry which is preliminary data.</text>
</comment>
<keyword evidence="2" id="KW-0597">Phosphoprotein</keyword>
<evidence type="ECO:0000313" key="5">
    <source>
        <dbReference type="Proteomes" id="UP000305222"/>
    </source>
</evidence>
<gene>
    <name evidence="4" type="ORF">FC699_19165</name>
</gene>
<evidence type="ECO:0000256" key="2">
    <source>
        <dbReference type="ARBA" id="ARBA00022553"/>
    </source>
</evidence>
<dbReference type="InterPro" id="IPR000873">
    <property type="entry name" value="AMP-dep_synth/lig_dom"/>
</dbReference>
<keyword evidence="1" id="KW-0596">Phosphopantetheine</keyword>
<evidence type="ECO:0000313" key="4">
    <source>
        <dbReference type="EMBL" id="TKI92841.1"/>
    </source>
</evidence>
<evidence type="ECO:0000259" key="3">
    <source>
        <dbReference type="Pfam" id="PF00501"/>
    </source>
</evidence>
<evidence type="ECO:0000256" key="1">
    <source>
        <dbReference type="ARBA" id="ARBA00022450"/>
    </source>
</evidence>
<name>A0A4U3AXW3_9BACI</name>
<dbReference type="AlphaFoldDB" id="A0A4U3AXW3"/>
<dbReference type="Pfam" id="PF00501">
    <property type="entry name" value="AMP-binding"/>
    <property type="match status" value="1"/>
</dbReference>
<protein>
    <submittedName>
        <fullName evidence="4">Amino acid adenylation domain-containing protein</fullName>
    </submittedName>
</protein>
<dbReference type="SUPFAM" id="SSF56801">
    <property type="entry name" value="Acetyl-CoA synthetase-like"/>
    <property type="match status" value="1"/>
</dbReference>
<dbReference type="PRINTS" id="PR00154">
    <property type="entry name" value="AMPBINDING"/>
</dbReference>
<organism evidence="4 5">
    <name type="scientific">Bacillus wiedmannii</name>
    <dbReference type="NCBI Taxonomy" id="1890302"/>
    <lineage>
        <taxon>Bacteria</taxon>
        <taxon>Bacillati</taxon>
        <taxon>Bacillota</taxon>
        <taxon>Bacilli</taxon>
        <taxon>Bacillales</taxon>
        <taxon>Bacillaceae</taxon>
        <taxon>Bacillus</taxon>
        <taxon>Bacillus cereus group</taxon>
    </lineage>
</organism>
<dbReference type="PROSITE" id="PS00455">
    <property type="entry name" value="AMP_BINDING"/>
    <property type="match status" value="1"/>
</dbReference>
<dbReference type="InterPro" id="IPR020459">
    <property type="entry name" value="AMP-binding"/>
</dbReference>
<dbReference type="Gene3D" id="3.40.50.12780">
    <property type="entry name" value="N-terminal domain of ligase-like"/>
    <property type="match status" value="1"/>
</dbReference>
<dbReference type="PANTHER" id="PTHR44845">
    <property type="entry name" value="CARRIER DOMAIN-CONTAINING PROTEIN"/>
    <property type="match status" value="1"/>
</dbReference>
<feature type="domain" description="AMP-dependent synthetase/ligase" evidence="3">
    <location>
        <begin position="5"/>
        <end position="130"/>
    </location>
</feature>
<feature type="non-terminal residue" evidence="4">
    <location>
        <position position="1"/>
    </location>
</feature>
<dbReference type="PANTHER" id="PTHR44845:SF7">
    <property type="entry name" value="PLIPASTATIN SYNTHASE SUBUNIT D"/>
    <property type="match status" value="1"/>
</dbReference>
<accession>A0A4U3AXW3</accession>
<dbReference type="Proteomes" id="UP000305222">
    <property type="component" value="Unassembled WGS sequence"/>
</dbReference>
<dbReference type="EMBL" id="SZON01001042">
    <property type="protein sequence ID" value="TKI92841.1"/>
    <property type="molecule type" value="Genomic_DNA"/>
</dbReference>
<sequence>APVSGVTANNLAYIIYTSGSTGNPKGVMIEHHSVINRLQWMQKKYPLSEEDTILQKTPFSFDVSVWELFWWSFVGARVCLLPPGGEKDPAVIEEYIERYRVSTMHFVPSMLSTFLDYMELYNSKRDLSSLIPDG</sequence>
<dbReference type="InterPro" id="IPR020845">
    <property type="entry name" value="AMP-binding_CS"/>
</dbReference>
<feature type="non-terminal residue" evidence="4">
    <location>
        <position position="134"/>
    </location>
</feature>
<reference evidence="4 5" key="1">
    <citation type="journal article" date="2019" name="Environ. Microbiol.">
        <title>An active ?-lactamase is a part of an orchestrated cell wall stress resistance network of Bacillus subtilis and related rhizosphere species.</title>
        <authorList>
            <person name="Bucher T."/>
            <person name="Keren-Paz A."/>
            <person name="Hausser J."/>
            <person name="Olender T."/>
            <person name="Cytryn E."/>
            <person name="Kolodkin-Gal I."/>
        </authorList>
    </citation>
    <scope>NUCLEOTIDE SEQUENCE [LARGE SCALE GENOMIC DNA]</scope>
    <source>
        <strain evidence="4 5">I5</strain>
    </source>
</reference>
<proteinExistence type="predicted"/>